<feature type="domain" description="N-acetyltransferase" evidence="3">
    <location>
        <begin position="6"/>
        <end position="154"/>
    </location>
</feature>
<dbReference type="Pfam" id="PF00583">
    <property type="entry name" value="Acetyltransf_1"/>
    <property type="match status" value="1"/>
</dbReference>
<dbReference type="SUPFAM" id="SSF55729">
    <property type="entry name" value="Acyl-CoA N-acyltransferases (Nat)"/>
    <property type="match status" value="1"/>
</dbReference>
<keyword evidence="5" id="KW-1185">Reference proteome</keyword>
<accession>A0ABU1LY97</accession>
<dbReference type="InterPro" id="IPR016181">
    <property type="entry name" value="Acyl_CoA_acyltransferase"/>
</dbReference>
<proteinExistence type="predicted"/>
<dbReference type="InterPro" id="IPR050832">
    <property type="entry name" value="Bact_Acetyltransf"/>
</dbReference>
<keyword evidence="1" id="KW-0808">Transferase</keyword>
<evidence type="ECO:0000256" key="2">
    <source>
        <dbReference type="ARBA" id="ARBA00023315"/>
    </source>
</evidence>
<evidence type="ECO:0000256" key="1">
    <source>
        <dbReference type="ARBA" id="ARBA00022679"/>
    </source>
</evidence>
<comment type="caution">
    <text evidence="4">The sequence shown here is derived from an EMBL/GenBank/DDBJ whole genome shotgun (WGS) entry which is preliminary data.</text>
</comment>
<dbReference type="Gene3D" id="3.40.630.30">
    <property type="match status" value="1"/>
</dbReference>
<evidence type="ECO:0000259" key="3">
    <source>
        <dbReference type="PROSITE" id="PS51186"/>
    </source>
</evidence>
<dbReference type="CDD" id="cd04301">
    <property type="entry name" value="NAT_SF"/>
    <property type="match status" value="1"/>
</dbReference>
<protein>
    <submittedName>
        <fullName evidence="4">GNAT superfamily N-acetyltransferase</fullName>
    </submittedName>
</protein>
<dbReference type="PANTHER" id="PTHR43877">
    <property type="entry name" value="AMINOALKYLPHOSPHONATE N-ACETYLTRANSFERASE-RELATED-RELATED"/>
    <property type="match status" value="1"/>
</dbReference>
<reference evidence="4 5" key="1">
    <citation type="submission" date="2023-07" db="EMBL/GenBank/DDBJ databases">
        <title>Sorghum-associated microbial communities from plants grown in Nebraska, USA.</title>
        <authorList>
            <person name="Schachtman D."/>
        </authorList>
    </citation>
    <scope>NUCLEOTIDE SEQUENCE [LARGE SCALE GENOMIC DNA]</scope>
    <source>
        <strain evidence="4 5">DS1316</strain>
    </source>
</reference>
<dbReference type="Proteomes" id="UP001264340">
    <property type="component" value="Unassembled WGS sequence"/>
</dbReference>
<gene>
    <name evidence="4" type="ORF">J2804_005157</name>
</gene>
<evidence type="ECO:0000313" key="4">
    <source>
        <dbReference type="EMBL" id="MDR6411723.1"/>
    </source>
</evidence>
<sequence length="170" mass="18426">MLFPTIVVSREDPSSTDARILLDELSATLAVLTGDGGQSRFSVRDVAVDTARFVVARSAFGTPLGCGAFRPLREHIAELKRLYARPGADGAGSAILAHLEQEAGRLGYAALWLGTHANNRRAIEFYEKHGFHPIPPFGPYVTRANTCCFEKRLDGQSPGNQREISMRGAG</sequence>
<dbReference type="RefSeq" id="WP_310125139.1">
    <property type="nucleotide sequence ID" value="NZ_JAVDQV010000014.1"/>
</dbReference>
<dbReference type="InterPro" id="IPR000182">
    <property type="entry name" value="GNAT_dom"/>
</dbReference>
<evidence type="ECO:0000313" key="5">
    <source>
        <dbReference type="Proteomes" id="UP001264340"/>
    </source>
</evidence>
<dbReference type="PROSITE" id="PS51186">
    <property type="entry name" value="GNAT"/>
    <property type="match status" value="1"/>
</dbReference>
<organism evidence="4 5">
    <name type="scientific">Paraburkholderia terricola</name>
    <dbReference type="NCBI Taxonomy" id="169427"/>
    <lineage>
        <taxon>Bacteria</taxon>
        <taxon>Pseudomonadati</taxon>
        <taxon>Pseudomonadota</taxon>
        <taxon>Betaproteobacteria</taxon>
        <taxon>Burkholderiales</taxon>
        <taxon>Burkholderiaceae</taxon>
        <taxon>Paraburkholderia</taxon>
    </lineage>
</organism>
<keyword evidence="2" id="KW-0012">Acyltransferase</keyword>
<dbReference type="EMBL" id="JAVDRP010000012">
    <property type="protein sequence ID" value="MDR6411723.1"/>
    <property type="molecule type" value="Genomic_DNA"/>
</dbReference>
<name>A0ABU1LY97_9BURK</name>
<dbReference type="PANTHER" id="PTHR43877:SF2">
    <property type="entry name" value="AMINOALKYLPHOSPHONATE N-ACETYLTRANSFERASE-RELATED"/>
    <property type="match status" value="1"/>
</dbReference>